<dbReference type="Pfam" id="PF03656">
    <property type="entry name" value="Pam16"/>
    <property type="match status" value="1"/>
</dbReference>
<evidence type="ECO:0000256" key="8">
    <source>
        <dbReference type="ARBA" id="ARBA00023136"/>
    </source>
</evidence>
<evidence type="ECO:0000256" key="4">
    <source>
        <dbReference type="ARBA" id="ARBA00022792"/>
    </source>
</evidence>
<dbReference type="Proteomes" id="UP000436088">
    <property type="component" value="Unassembled WGS sequence"/>
</dbReference>
<keyword evidence="5" id="KW-0653">Protein transport</keyword>
<evidence type="ECO:0000256" key="3">
    <source>
        <dbReference type="ARBA" id="ARBA00022448"/>
    </source>
</evidence>
<dbReference type="AlphaFoldDB" id="A0A6A3C3F7"/>
<keyword evidence="4" id="KW-0999">Mitochondrion inner membrane</keyword>
<organism evidence="9 10">
    <name type="scientific">Hibiscus syriacus</name>
    <name type="common">Rose of Sharon</name>
    <dbReference type="NCBI Taxonomy" id="106335"/>
    <lineage>
        <taxon>Eukaryota</taxon>
        <taxon>Viridiplantae</taxon>
        <taxon>Streptophyta</taxon>
        <taxon>Embryophyta</taxon>
        <taxon>Tracheophyta</taxon>
        <taxon>Spermatophyta</taxon>
        <taxon>Magnoliopsida</taxon>
        <taxon>eudicotyledons</taxon>
        <taxon>Gunneridae</taxon>
        <taxon>Pentapetalae</taxon>
        <taxon>rosids</taxon>
        <taxon>malvids</taxon>
        <taxon>Malvales</taxon>
        <taxon>Malvaceae</taxon>
        <taxon>Malvoideae</taxon>
        <taxon>Hibiscus</taxon>
    </lineage>
</organism>
<comment type="similarity">
    <text evidence="2">Belongs to the TIM16/PAM16 family.</text>
</comment>
<keyword evidence="3" id="KW-0813">Transport</keyword>
<evidence type="ECO:0000256" key="6">
    <source>
        <dbReference type="ARBA" id="ARBA00023010"/>
    </source>
</evidence>
<reference evidence="9" key="1">
    <citation type="submission" date="2019-09" db="EMBL/GenBank/DDBJ databases">
        <title>Draft genome information of white flower Hibiscus syriacus.</title>
        <authorList>
            <person name="Kim Y.-M."/>
        </authorList>
    </citation>
    <scope>NUCLEOTIDE SEQUENCE [LARGE SCALE GENOMIC DNA]</scope>
    <source>
        <strain evidence="9">YM2019G1</strain>
    </source>
</reference>
<keyword evidence="10" id="KW-1185">Reference proteome</keyword>
<evidence type="ECO:0000256" key="2">
    <source>
        <dbReference type="ARBA" id="ARBA00008817"/>
    </source>
</evidence>
<accession>A0A6A3C3F7</accession>
<comment type="subcellular location">
    <subcellularLocation>
        <location evidence="1">Mitochondrion inner membrane</location>
        <topology evidence="1">Peripheral membrane protein</topology>
    </subcellularLocation>
</comment>
<gene>
    <name evidence="9" type="ORF">F3Y22_tig00013960pilonHSYRG00298</name>
</gene>
<keyword evidence="8" id="KW-0472">Membrane</keyword>
<dbReference type="InterPro" id="IPR036869">
    <property type="entry name" value="J_dom_sf"/>
</dbReference>
<name>A0A6A3C3F7_HIBSY</name>
<proteinExistence type="inferred from homology"/>
<dbReference type="Gene3D" id="1.10.287.110">
    <property type="entry name" value="DnaJ domain"/>
    <property type="match status" value="1"/>
</dbReference>
<comment type="caution">
    <text evidence="9">The sequence shown here is derived from an EMBL/GenBank/DDBJ whole genome shotgun (WGS) entry which is preliminary data.</text>
</comment>
<dbReference type="PANTHER" id="PTHR12388">
    <property type="entry name" value="MITOCHONDRIA ASSOCIATED GRANULOCYTE MACROPHAGE CSF SIGNALING MOLECULE"/>
    <property type="match status" value="1"/>
</dbReference>
<dbReference type="InterPro" id="IPR005341">
    <property type="entry name" value="Tim16"/>
</dbReference>
<dbReference type="EMBL" id="VEPZ02000561">
    <property type="protein sequence ID" value="KAE8722581.1"/>
    <property type="molecule type" value="Genomic_DNA"/>
</dbReference>
<evidence type="ECO:0000256" key="5">
    <source>
        <dbReference type="ARBA" id="ARBA00022927"/>
    </source>
</evidence>
<evidence type="ECO:0000256" key="1">
    <source>
        <dbReference type="ARBA" id="ARBA00004637"/>
    </source>
</evidence>
<dbReference type="GO" id="GO:0030150">
    <property type="term" value="P:protein import into mitochondrial matrix"/>
    <property type="evidence" value="ECO:0007669"/>
    <property type="project" value="InterPro"/>
</dbReference>
<dbReference type="GO" id="GO:0005744">
    <property type="term" value="C:TIM23 mitochondrial import inner membrane translocase complex"/>
    <property type="evidence" value="ECO:0007669"/>
    <property type="project" value="InterPro"/>
</dbReference>
<keyword evidence="7" id="KW-0496">Mitochondrion</keyword>
<protein>
    <submittedName>
        <fullName evidence="9">ENTH/VHS family protein, putative isoform 1</fullName>
    </submittedName>
</protein>
<evidence type="ECO:0000313" key="10">
    <source>
        <dbReference type="Proteomes" id="UP000436088"/>
    </source>
</evidence>
<sequence length="111" mass="12673">MTVQEARQILGVSEDAAWEEIMKASILSISFRFPFQLLSSQITLKASSTILQKYGHLFEKNAKVGCFYLQSKVHRAKECLEASHRAKGEAVPLVENPSRFTRFTYRCPYVN</sequence>
<evidence type="ECO:0000256" key="7">
    <source>
        <dbReference type="ARBA" id="ARBA00023128"/>
    </source>
</evidence>
<evidence type="ECO:0000313" key="9">
    <source>
        <dbReference type="EMBL" id="KAE8722581.1"/>
    </source>
</evidence>
<keyword evidence="6" id="KW-0811">Translocation</keyword>
<dbReference type="PANTHER" id="PTHR12388:SF0">
    <property type="entry name" value="MITOCHONDRIAL IMPORT INNER MEMBRANE TRANSLOCASE SUBUNIT TIM16"/>
    <property type="match status" value="1"/>
</dbReference>